<evidence type="ECO:0000256" key="3">
    <source>
        <dbReference type="SAM" id="MobiDB-lite"/>
    </source>
</evidence>
<protein>
    <recommendedName>
        <fullName evidence="2">mRNA stability protein</fullName>
    </recommendedName>
</protein>
<keyword evidence="5" id="KW-1185">Reference proteome</keyword>
<feature type="compositionally biased region" description="Basic and acidic residues" evidence="3">
    <location>
        <begin position="139"/>
        <end position="151"/>
    </location>
</feature>
<accession>A0A401L1V5</accession>
<organism evidence="4 5">
    <name type="scientific">Aspergillus awamori</name>
    <name type="common">Black koji mold</name>
    <dbReference type="NCBI Taxonomy" id="105351"/>
    <lineage>
        <taxon>Eukaryota</taxon>
        <taxon>Fungi</taxon>
        <taxon>Dikarya</taxon>
        <taxon>Ascomycota</taxon>
        <taxon>Pezizomycotina</taxon>
        <taxon>Eurotiomycetes</taxon>
        <taxon>Eurotiomycetidae</taxon>
        <taxon>Eurotiales</taxon>
        <taxon>Aspergillaceae</taxon>
        <taxon>Aspergillus</taxon>
    </lineage>
</organism>
<sequence length="157" mass="17646">MCSNRHNESQIESLTEDEKRRLRTYGRLPRPGVQQSKGRKYFDSGDYALSAANKASDDSGLVQSGTAHPLRESISRPHAPVPTISNINKDAYRDLNAQKSPSPEIVESPLHQRTNIESEKTEHKNGELVGVRNMSLAKGEGKERREEERKSKAMKCM</sequence>
<evidence type="ECO:0000313" key="5">
    <source>
        <dbReference type="Proteomes" id="UP000286921"/>
    </source>
</evidence>
<evidence type="ECO:0000256" key="2">
    <source>
        <dbReference type="RuleBase" id="RU363120"/>
    </source>
</evidence>
<gene>
    <name evidence="4" type="ORF">AAWM_08380</name>
</gene>
<feature type="region of interest" description="Disordered" evidence="3">
    <location>
        <begin position="53"/>
        <end position="87"/>
    </location>
</feature>
<feature type="region of interest" description="Disordered" evidence="3">
    <location>
        <begin position="99"/>
        <end position="157"/>
    </location>
</feature>
<feature type="region of interest" description="Disordered" evidence="3">
    <location>
        <begin position="1"/>
        <end position="41"/>
    </location>
</feature>
<evidence type="ECO:0000313" key="4">
    <source>
        <dbReference type="EMBL" id="GCB25495.1"/>
    </source>
</evidence>
<comment type="function">
    <text evidence="2">Plays an essential role in initiation of the G0 program by preventing the degradation of specific nutrient-regulated mRNAs via the 5'-3' mRNA decay pathway.</text>
</comment>
<dbReference type="EMBL" id="BDHI01000021">
    <property type="protein sequence ID" value="GCB25495.1"/>
    <property type="molecule type" value="Genomic_DNA"/>
</dbReference>
<evidence type="ECO:0000256" key="1">
    <source>
        <dbReference type="ARBA" id="ARBA00010520"/>
    </source>
</evidence>
<name>A0A401L1V5_ASPAW</name>
<dbReference type="Pfam" id="PF04667">
    <property type="entry name" value="Endosulfine"/>
    <property type="match status" value="1"/>
</dbReference>
<dbReference type="AlphaFoldDB" id="A0A401L1V5"/>
<proteinExistence type="inferred from homology"/>
<dbReference type="Proteomes" id="UP000286921">
    <property type="component" value="Unassembled WGS sequence"/>
</dbReference>
<comment type="similarity">
    <text evidence="1 2">Belongs to the endosulfine family.</text>
</comment>
<dbReference type="InterPro" id="IPR006760">
    <property type="entry name" value="Endosulphine"/>
</dbReference>
<feature type="compositionally biased region" description="Basic and acidic residues" evidence="3">
    <location>
        <begin position="114"/>
        <end position="126"/>
    </location>
</feature>
<dbReference type="STRING" id="105351.A0A401L1V5"/>
<reference evidence="4 5" key="1">
    <citation type="submission" date="2016-09" db="EMBL/GenBank/DDBJ databases">
        <title>Aspergillus awamori IFM 58123T.</title>
        <authorList>
            <person name="Kusuya Y."/>
            <person name="Shimizu M."/>
            <person name="Takahashi H."/>
            <person name="Yaguchi T."/>
        </authorList>
    </citation>
    <scope>NUCLEOTIDE SEQUENCE [LARGE SCALE GENOMIC DNA]</scope>
    <source>
        <strain evidence="4 5">IFM 58123</strain>
    </source>
</reference>
<comment type="caution">
    <text evidence="4">The sequence shown here is derived from an EMBL/GenBank/DDBJ whole genome shotgun (WGS) entry which is preliminary data.</text>
</comment>